<protein>
    <recommendedName>
        <fullName evidence="4">PH domain-containing protein</fullName>
    </recommendedName>
</protein>
<dbReference type="EMBL" id="ASPP01020188">
    <property type="protein sequence ID" value="ETO14144.1"/>
    <property type="molecule type" value="Genomic_DNA"/>
</dbReference>
<evidence type="ECO:0008006" key="4">
    <source>
        <dbReference type="Google" id="ProtNLM"/>
    </source>
</evidence>
<feature type="compositionally biased region" description="Basic and acidic residues" evidence="1">
    <location>
        <begin position="207"/>
        <end position="224"/>
    </location>
</feature>
<proteinExistence type="predicted"/>
<name>X6MJU7_RETFI</name>
<comment type="caution">
    <text evidence="2">The sequence shown here is derived from an EMBL/GenBank/DDBJ whole genome shotgun (WGS) entry which is preliminary data.</text>
</comment>
<feature type="region of interest" description="Disordered" evidence="1">
    <location>
        <begin position="184"/>
        <end position="224"/>
    </location>
</feature>
<evidence type="ECO:0000313" key="3">
    <source>
        <dbReference type="Proteomes" id="UP000023152"/>
    </source>
</evidence>
<dbReference type="AlphaFoldDB" id="X6MJU7"/>
<gene>
    <name evidence="2" type="ORF">RFI_23224</name>
</gene>
<organism evidence="2 3">
    <name type="scientific">Reticulomyxa filosa</name>
    <dbReference type="NCBI Taxonomy" id="46433"/>
    <lineage>
        <taxon>Eukaryota</taxon>
        <taxon>Sar</taxon>
        <taxon>Rhizaria</taxon>
        <taxon>Retaria</taxon>
        <taxon>Foraminifera</taxon>
        <taxon>Monothalamids</taxon>
        <taxon>Reticulomyxidae</taxon>
        <taxon>Reticulomyxa</taxon>
    </lineage>
</organism>
<keyword evidence="3" id="KW-1185">Reference proteome</keyword>
<reference evidence="2 3" key="1">
    <citation type="journal article" date="2013" name="Curr. Biol.">
        <title>The Genome of the Foraminiferan Reticulomyxa filosa.</title>
        <authorList>
            <person name="Glockner G."/>
            <person name="Hulsmann N."/>
            <person name="Schleicher M."/>
            <person name="Noegel A.A."/>
            <person name="Eichinger L."/>
            <person name="Gallinger C."/>
            <person name="Pawlowski J."/>
            <person name="Sierra R."/>
            <person name="Euteneuer U."/>
            <person name="Pillet L."/>
            <person name="Moustafa A."/>
            <person name="Platzer M."/>
            <person name="Groth M."/>
            <person name="Szafranski K."/>
            <person name="Schliwa M."/>
        </authorList>
    </citation>
    <scope>NUCLEOTIDE SEQUENCE [LARGE SCALE GENOMIC DNA]</scope>
</reference>
<dbReference type="Proteomes" id="UP000023152">
    <property type="component" value="Unassembled WGS sequence"/>
</dbReference>
<evidence type="ECO:0000313" key="2">
    <source>
        <dbReference type="EMBL" id="ETO14144.1"/>
    </source>
</evidence>
<evidence type="ECO:0000256" key="1">
    <source>
        <dbReference type="SAM" id="MobiDB-lite"/>
    </source>
</evidence>
<sequence>MAKPIVSIVRRGAGMVRRAEHGNEMVDPQRADHKAVGRVAFGDGDVDRDGGLSESNPRELSDEELLTLTLHIGDEGVIILRCSDVNQRLKWFECLHCAVFNVPKPLFATKEGIWRIAEESAGNTQKQWTKHSIQEQMHAPSSMEKIRHVRMGTSLVVSLRHSFVGTAANQQIPVANSPTNTQIDAQITPKDAPPAVELQNSGPADLKTTEKRRESHLRKDSKVL</sequence>
<accession>X6MJU7</accession>